<sequence length="52" mass="5938">MAKDQHMIKLLDELCTANLPPYGLKAEKCSYIFPGHPSKMPINSIANYFHFL</sequence>
<reference evidence="1" key="1">
    <citation type="submission" date="2018-02" db="EMBL/GenBank/DDBJ databases">
        <title>Rhizophora mucronata_Transcriptome.</title>
        <authorList>
            <person name="Meera S.P."/>
            <person name="Sreeshan A."/>
            <person name="Augustine A."/>
        </authorList>
    </citation>
    <scope>NUCLEOTIDE SEQUENCE</scope>
    <source>
        <tissue evidence="1">Leaf</tissue>
    </source>
</reference>
<evidence type="ECO:0000313" key="1">
    <source>
        <dbReference type="EMBL" id="MBX62112.1"/>
    </source>
</evidence>
<accession>A0A2P2Q535</accession>
<dbReference type="EMBL" id="GGEC01081628">
    <property type="protein sequence ID" value="MBX62112.1"/>
    <property type="molecule type" value="Transcribed_RNA"/>
</dbReference>
<proteinExistence type="predicted"/>
<name>A0A2P2Q535_RHIMU</name>
<protein>
    <submittedName>
        <fullName evidence="1">Uncharacterized protein</fullName>
    </submittedName>
</protein>
<dbReference type="AlphaFoldDB" id="A0A2P2Q535"/>
<organism evidence="1">
    <name type="scientific">Rhizophora mucronata</name>
    <name type="common">Asiatic mangrove</name>
    <dbReference type="NCBI Taxonomy" id="61149"/>
    <lineage>
        <taxon>Eukaryota</taxon>
        <taxon>Viridiplantae</taxon>
        <taxon>Streptophyta</taxon>
        <taxon>Embryophyta</taxon>
        <taxon>Tracheophyta</taxon>
        <taxon>Spermatophyta</taxon>
        <taxon>Magnoliopsida</taxon>
        <taxon>eudicotyledons</taxon>
        <taxon>Gunneridae</taxon>
        <taxon>Pentapetalae</taxon>
        <taxon>rosids</taxon>
        <taxon>fabids</taxon>
        <taxon>Malpighiales</taxon>
        <taxon>Rhizophoraceae</taxon>
        <taxon>Rhizophora</taxon>
    </lineage>
</organism>